<keyword evidence="5" id="KW-1185">Reference proteome</keyword>
<dbReference type="OMA" id="VMQQGFL"/>
<name>A0A103TR21_CYNCS</name>
<dbReference type="InterPro" id="IPR021109">
    <property type="entry name" value="Peptidase_aspartic_dom_sf"/>
</dbReference>
<dbReference type="PANTHER" id="PTHR47967">
    <property type="entry name" value="OS07G0603500 PROTEIN-RELATED"/>
    <property type="match status" value="1"/>
</dbReference>
<evidence type="ECO:0000256" key="1">
    <source>
        <dbReference type="ARBA" id="ARBA00022670"/>
    </source>
</evidence>
<dbReference type="InterPro" id="IPR051708">
    <property type="entry name" value="Plant_Aspart_Prot_A1"/>
</dbReference>
<organism evidence="4 5">
    <name type="scientific">Cynara cardunculus var. scolymus</name>
    <name type="common">Globe artichoke</name>
    <name type="synonym">Cynara scolymus</name>
    <dbReference type="NCBI Taxonomy" id="59895"/>
    <lineage>
        <taxon>Eukaryota</taxon>
        <taxon>Viridiplantae</taxon>
        <taxon>Streptophyta</taxon>
        <taxon>Embryophyta</taxon>
        <taxon>Tracheophyta</taxon>
        <taxon>Spermatophyta</taxon>
        <taxon>Magnoliopsida</taxon>
        <taxon>eudicotyledons</taxon>
        <taxon>Gunneridae</taxon>
        <taxon>Pentapetalae</taxon>
        <taxon>asterids</taxon>
        <taxon>campanulids</taxon>
        <taxon>Asterales</taxon>
        <taxon>Asteraceae</taxon>
        <taxon>Carduoideae</taxon>
        <taxon>Cardueae</taxon>
        <taxon>Carduinae</taxon>
        <taxon>Cynara</taxon>
    </lineage>
</organism>
<dbReference type="Proteomes" id="UP000243975">
    <property type="component" value="Unassembled WGS sequence"/>
</dbReference>
<dbReference type="GO" id="GO:0006508">
    <property type="term" value="P:proteolysis"/>
    <property type="evidence" value="ECO:0007669"/>
    <property type="project" value="UniProtKB-KW"/>
</dbReference>
<dbReference type="Pfam" id="PF14541">
    <property type="entry name" value="TAXi_C"/>
    <property type="match status" value="1"/>
</dbReference>
<dbReference type="AlphaFoldDB" id="A0A103TR21"/>
<comment type="caution">
    <text evidence="4">The sequence shown here is derived from an EMBL/GenBank/DDBJ whole genome shotgun (WGS) entry which is preliminary data.</text>
</comment>
<evidence type="ECO:0000256" key="2">
    <source>
        <dbReference type="ARBA" id="ARBA00022801"/>
    </source>
</evidence>
<dbReference type="SUPFAM" id="SSF50630">
    <property type="entry name" value="Acid proteases"/>
    <property type="match status" value="1"/>
</dbReference>
<accession>A0A103TR21</accession>
<dbReference type="PROSITE" id="PS51767">
    <property type="entry name" value="PEPTIDASE_A1"/>
    <property type="match status" value="1"/>
</dbReference>
<dbReference type="EMBL" id="LEKV01007044">
    <property type="protein sequence ID" value="KVH21813.1"/>
    <property type="molecule type" value="Genomic_DNA"/>
</dbReference>
<sequence>MPNRSIAFTIAFNRRSPIVPQSLSGIRRPSLPKLSFKLVGNSVFSLPVGNYFIDTSENVKCLALQPVTSSGGFSVIENVMQQGFLFEFDIGRSQLGFSRSGCTRA</sequence>
<keyword evidence="1" id="KW-0645">Protease</keyword>
<gene>
    <name evidence="4" type="ORF">Ccrd_025888</name>
</gene>
<evidence type="ECO:0000259" key="3">
    <source>
        <dbReference type="PROSITE" id="PS51767"/>
    </source>
</evidence>
<keyword evidence="2" id="KW-0378">Hydrolase</keyword>
<proteinExistence type="predicted"/>
<protein>
    <recommendedName>
        <fullName evidence="3">Peptidase A1 domain-containing protein</fullName>
    </recommendedName>
</protein>
<dbReference type="InterPro" id="IPR032799">
    <property type="entry name" value="TAXi_C"/>
</dbReference>
<feature type="domain" description="Peptidase A1" evidence="3">
    <location>
        <begin position="1"/>
        <end position="98"/>
    </location>
</feature>
<evidence type="ECO:0000313" key="4">
    <source>
        <dbReference type="EMBL" id="KVH21813.1"/>
    </source>
</evidence>
<dbReference type="STRING" id="59895.A0A103TR21"/>
<dbReference type="InterPro" id="IPR033121">
    <property type="entry name" value="PEPTIDASE_A1"/>
</dbReference>
<dbReference type="PANTHER" id="PTHR47967:SF46">
    <property type="entry name" value="ASPARTIC PROTEINASE NEPENTHESIN-1"/>
    <property type="match status" value="1"/>
</dbReference>
<evidence type="ECO:0000313" key="5">
    <source>
        <dbReference type="Proteomes" id="UP000243975"/>
    </source>
</evidence>
<dbReference type="Gramene" id="KVH21813">
    <property type="protein sequence ID" value="KVH21813"/>
    <property type="gene ID" value="Ccrd_025888"/>
</dbReference>
<dbReference type="Gene3D" id="2.40.70.10">
    <property type="entry name" value="Acid Proteases"/>
    <property type="match status" value="1"/>
</dbReference>
<reference evidence="4 5" key="1">
    <citation type="journal article" date="2016" name="Sci. Rep.">
        <title>The genome sequence of the outbreeding globe artichoke constructed de novo incorporating a phase-aware low-pass sequencing strategy of F1 progeny.</title>
        <authorList>
            <person name="Scaglione D."/>
            <person name="Reyes-Chin-Wo S."/>
            <person name="Acquadro A."/>
            <person name="Froenicke L."/>
            <person name="Portis E."/>
            <person name="Beitel C."/>
            <person name="Tirone M."/>
            <person name="Mauro R."/>
            <person name="Lo Monaco A."/>
            <person name="Mauromicale G."/>
            <person name="Faccioli P."/>
            <person name="Cattivelli L."/>
            <person name="Rieseberg L."/>
            <person name="Michelmore R."/>
            <person name="Lanteri S."/>
        </authorList>
    </citation>
    <scope>NUCLEOTIDE SEQUENCE [LARGE SCALE GENOMIC DNA]</scope>
    <source>
        <strain evidence="4">2C</strain>
    </source>
</reference>
<dbReference type="GO" id="GO:0008233">
    <property type="term" value="F:peptidase activity"/>
    <property type="evidence" value="ECO:0007669"/>
    <property type="project" value="UniProtKB-KW"/>
</dbReference>